<dbReference type="InterPro" id="IPR041542">
    <property type="entry name" value="GH43_C2"/>
</dbReference>
<dbReference type="Gene3D" id="2.115.10.20">
    <property type="entry name" value="Glycosyl hydrolase domain, family 43"/>
    <property type="match status" value="1"/>
</dbReference>
<evidence type="ECO:0000313" key="11">
    <source>
        <dbReference type="Proteomes" id="UP000321773"/>
    </source>
</evidence>
<dbReference type="Gene3D" id="2.60.120.200">
    <property type="match status" value="1"/>
</dbReference>
<evidence type="ECO:0000256" key="4">
    <source>
        <dbReference type="PIRSR" id="PIRSR606710-1"/>
    </source>
</evidence>
<dbReference type="AlphaFoldDB" id="A0A1I6SSZ4"/>
<name>A0A1I6SSZ4_9BACI</name>
<feature type="site" description="Important for catalytic activity, responsible for pKa modulation of the active site Glu and correct orientation of both the proton donor and substrate" evidence="5">
    <location>
        <position position="122"/>
    </location>
</feature>
<keyword evidence="11" id="KW-1185">Reference proteome</keyword>
<dbReference type="Proteomes" id="UP000199139">
    <property type="component" value="Unassembled WGS sequence"/>
</dbReference>
<evidence type="ECO:0000256" key="3">
    <source>
        <dbReference type="ARBA" id="ARBA00023295"/>
    </source>
</evidence>
<evidence type="ECO:0000256" key="5">
    <source>
        <dbReference type="PIRSR" id="PIRSR606710-2"/>
    </source>
</evidence>
<proteinExistence type="inferred from homology"/>
<dbReference type="RefSeq" id="WP_089854235.1">
    <property type="nucleotide sequence ID" value="NZ_BJWJ01000009.1"/>
</dbReference>
<reference evidence="8 11" key="2">
    <citation type="submission" date="2019-07" db="EMBL/GenBank/DDBJ databases">
        <title>Whole genome shotgun sequence of Halolactibacillus miurensis NBRC 100873.</title>
        <authorList>
            <person name="Hosoyama A."/>
            <person name="Uohara A."/>
            <person name="Ohji S."/>
            <person name="Ichikawa N."/>
        </authorList>
    </citation>
    <scope>NUCLEOTIDE SEQUENCE [LARGE SCALE GENOMIC DNA]</scope>
    <source>
        <strain evidence="8 11">NBRC 100873</strain>
    </source>
</reference>
<dbReference type="CDD" id="cd18617">
    <property type="entry name" value="GH43_XynB-like"/>
    <property type="match status" value="1"/>
</dbReference>
<dbReference type="GO" id="GO:0004553">
    <property type="term" value="F:hydrolase activity, hydrolyzing O-glycosyl compounds"/>
    <property type="evidence" value="ECO:0007669"/>
    <property type="project" value="InterPro"/>
</dbReference>
<dbReference type="SUPFAM" id="SSF75005">
    <property type="entry name" value="Arabinanase/levansucrase/invertase"/>
    <property type="match status" value="1"/>
</dbReference>
<dbReference type="InterPro" id="IPR013320">
    <property type="entry name" value="ConA-like_dom_sf"/>
</dbReference>
<dbReference type="Pfam" id="PF04616">
    <property type="entry name" value="Glyco_hydro_43"/>
    <property type="match status" value="1"/>
</dbReference>
<dbReference type="STRING" id="306541.SAMN05421668_11071"/>
<dbReference type="GO" id="GO:0005975">
    <property type="term" value="P:carbohydrate metabolic process"/>
    <property type="evidence" value="ECO:0007669"/>
    <property type="project" value="InterPro"/>
</dbReference>
<keyword evidence="2 6" id="KW-0378">Hydrolase</keyword>
<dbReference type="InterPro" id="IPR023296">
    <property type="entry name" value="Glyco_hydro_beta-prop_sf"/>
</dbReference>
<feature type="domain" description="Beta-xylosidase C-terminal Concanavalin A-like" evidence="7">
    <location>
        <begin position="316"/>
        <end position="504"/>
    </location>
</feature>
<keyword evidence="3 6" id="KW-0326">Glycosidase</keyword>
<dbReference type="PANTHER" id="PTHR42812">
    <property type="entry name" value="BETA-XYLOSIDASE"/>
    <property type="match status" value="1"/>
</dbReference>
<evidence type="ECO:0000313" key="8">
    <source>
        <dbReference type="EMBL" id="GEM04216.1"/>
    </source>
</evidence>
<dbReference type="SUPFAM" id="SSF49899">
    <property type="entry name" value="Concanavalin A-like lectins/glucanases"/>
    <property type="match status" value="1"/>
</dbReference>
<feature type="active site" description="Proton donor" evidence="4">
    <location>
        <position position="184"/>
    </location>
</feature>
<gene>
    <name evidence="8" type="primary">xylB</name>
    <name evidence="8" type="ORF">HMI01_12040</name>
    <name evidence="9" type="ORF">SAMN05421668_11071</name>
</gene>
<evidence type="ECO:0000256" key="2">
    <source>
        <dbReference type="ARBA" id="ARBA00022801"/>
    </source>
</evidence>
<evidence type="ECO:0000313" key="9">
    <source>
        <dbReference type="EMBL" id="SFS80065.1"/>
    </source>
</evidence>
<protein>
    <submittedName>
        <fullName evidence="9">Alpha-N-arabinofuranosidase</fullName>
    </submittedName>
    <submittedName>
        <fullName evidence="8">Xylosidase/arabinosidase</fullName>
    </submittedName>
</protein>
<dbReference type="EMBL" id="BJWJ01000009">
    <property type="protein sequence ID" value="GEM04216.1"/>
    <property type="molecule type" value="Genomic_DNA"/>
</dbReference>
<reference evidence="9 10" key="1">
    <citation type="submission" date="2016-10" db="EMBL/GenBank/DDBJ databases">
        <authorList>
            <person name="de Groot N.N."/>
        </authorList>
    </citation>
    <scope>NUCLEOTIDE SEQUENCE [LARGE SCALE GENOMIC DNA]</scope>
    <source>
        <strain evidence="9 10">DSM 17074</strain>
    </source>
</reference>
<evidence type="ECO:0000256" key="6">
    <source>
        <dbReference type="RuleBase" id="RU361187"/>
    </source>
</evidence>
<organism evidence="9 10">
    <name type="scientific">Halolactibacillus miurensis</name>
    <dbReference type="NCBI Taxonomy" id="306541"/>
    <lineage>
        <taxon>Bacteria</taxon>
        <taxon>Bacillati</taxon>
        <taxon>Bacillota</taxon>
        <taxon>Bacilli</taxon>
        <taxon>Bacillales</taxon>
        <taxon>Bacillaceae</taxon>
        <taxon>Halolactibacillus</taxon>
    </lineage>
</organism>
<evidence type="ECO:0000259" key="7">
    <source>
        <dbReference type="Pfam" id="PF17851"/>
    </source>
</evidence>
<dbReference type="EMBL" id="FPAI01000010">
    <property type="protein sequence ID" value="SFS80065.1"/>
    <property type="molecule type" value="Genomic_DNA"/>
</dbReference>
<dbReference type="InterPro" id="IPR051795">
    <property type="entry name" value="Glycosyl_Hydrlase_43"/>
</dbReference>
<dbReference type="Proteomes" id="UP000321773">
    <property type="component" value="Unassembled WGS sequence"/>
</dbReference>
<evidence type="ECO:0000256" key="1">
    <source>
        <dbReference type="ARBA" id="ARBA00009865"/>
    </source>
</evidence>
<dbReference type="InterPro" id="IPR006710">
    <property type="entry name" value="Glyco_hydro_43"/>
</dbReference>
<feature type="active site" description="Proton acceptor" evidence="4">
    <location>
        <position position="15"/>
    </location>
</feature>
<evidence type="ECO:0000313" key="10">
    <source>
        <dbReference type="Proteomes" id="UP000199139"/>
    </source>
</evidence>
<sequence length="508" mass="56482">MPTFKNPVIKGFAPDPSVCAVGDDYYLATSTFAYFPGVPIYHSKDLVNWKQIGNILDREEQLPLSGAEHSGGIFAPCLRYHDGTFYMITTNVTEGGNFIVTAKDPAGPWSNPYYIDHAPGIDPSLFFDDDGKCYYIGTRPNPEGVKYNGDWEVWLQELDLTTMQLSGVSTKLWKGALHTAIWPEAPHIYKIDGYYYLLIAEGGTGYNHACTVARSERVDGPYIGNKNNPILTHRHLGKDFPVHNVGHGDFVQTPDGQWYMTMLASRLFDGYSNLGRETFLAEVVFEDGWPVVNPGVGRLLEEQTHKLPLVPVEETTHFTFESLRPEFMFLRNPVMTHYAFNVGDGRLRLYPTTETIKDLASPTYISVKQQAMDYHLTTRLNLALTSGSEAGLAILQNERYSIRLVVVVEDSQTTVQMLSLIDGEETILNSVPINGDDVTLEIQGAGQRVKGLCRINEETIVVAEDVDSHYLSTEVAGGFVGCTLGIYTTSTNAQPGHVDAHYLSMTKQ</sequence>
<dbReference type="PANTHER" id="PTHR42812:SF12">
    <property type="entry name" value="BETA-XYLOSIDASE-RELATED"/>
    <property type="match status" value="1"/>
</dbReference>
<accession>A0A1I6SSZ4</accession>
<dbReference type="Pfam" id="PF17851">
    <property type="entry name" value="GH43_C2"/>
    <property type="match status" value="1"/>
</dbReference>
<dbReference type="OrthoDB" id="9801455at2"/>
<comment type="similarity">
    <text evidence="1 6">Belongs to the glycosyl hydrolase 43 family.</text>
</comment>